<keyword evidence="6 7" id="KW-0349">Heme</keyword>
<accession>A0A5C3MTE8</accession>
<evidence type="ECO:0000256" key="7">
    <source>
        <dbReference type="RuleBase" id="RU000461"/>
    </source>
</evidence>
<reference evidence="8 9" key="1">
    <citation type="journal article" date="2019" name="Nat. Ecol. Evol.">
        <title>Megaphylogeny resolves global patterns of mushroom evolution.</title>
        <authorList>
            <person name="Varga T."/>
            <person name="Krizsan K."/>
            <person name="Foldi C."/>
            <person name="Dima B."/>
            <person name="Sanchez-Garcia M."/>
            <person name="Sanchez-Ramirez S."/>
            <person name="Szollosi G.J."/>
            <person name="Szarkandi J.G."/>
            <person name="Papp V."/>
            <person name="Albert L."/>
            <person name="Andreopoulos W."/>
            <person name="Angelini C."/>
            <person name="Antonin V."/>
            <person name="Barry K.W."/>
            <person name="Bougher N.L."/>
            <person name="Buchanan P."/>
            <person name="Buyck B."/>
            <person name="Bense V."/>
            <person name="Catcheside P."/>
            <person name="Chovatia M."/>
            <person name="Cooper J."/>
            <person name="Damon W."/>
            <person name="Desjardin D."/>
            <person name="Finy P."/>
            <person name="Geml J."/>
            <person name="Haridas S."/>
            <person name="Hughes K."/>
            <person name="Justo A."/>
            <person name="Karasinski D."/>
            <person name="Kautmanova I."/>
            <person name="Kiss B."/>
            <person name="Kocsube S."/>
            <person name="Kotiranta H."/>
            <person name="LaButti K.M."/>
            <person name="Lechner B.E."/>
            <person name="Liimatainen K."/>
            <person name="Lipzen A."/>
            <person name="Lukacs Z."/>
            <person name="Mihaltcheva S."/>
            <person name="Morgado L.N."/>
            <person name="Niskanen T."/>
            <person name="Noordeloos M.E."/>
            <person name="Ohm R.A."/>
            <person name="Ortiz-Santana B."/>
            <person name="Ovrebo C."/>
            <person name="Racz N."/>
            <person name="Riley R."/>
            <person name="Savchenko A."/>
            <person name="Shiryaev A."/>
            <person name="Soop K."/>
            <person name="Spirin V."/>
            <person name="Szebenyi C."/>
            <person name="Tomsovsky M."/>
            <person name="Tulloss R.E."/>
            <person name="Uehling J."/>
            <person name="Grigoriev I.V."/>
            <person name="Vagvolgyi C."/>
            <person name="Papp T."/>
            <person name="Martin F.M."/>
            <person name="Miettinen O."/>
            <person name="Hibbett D.S."/>
            <person name="Nagy L.G."/>
        </authorList>
    </citation>
    <scope>NUCLEOTIDE SEQUENCE [LARGE SCALE GENOMIC DNA]</scope>
    <source>
        <strain evidence="8 9">OMC1185</strain>
    </source>
</reference>
<evidence type="ECO:0000256" key="4">
    <source>
        <dbReference type="ARBA" id="ARBA00023002"/>
    </source>
</evidence>
<dbReference type="InterPro" id="IPR036396">
    <property type="entry name" value="Cyt_P450_sf"/>
</dbReference>
<dbReference type="GO" id="GO:0020037">
    <property type="term" value="F:heme binding"/>
    <property type="evidence" value="ECO:0007669"/>
    <property type="project" value="InterPro"/>
</dbReference>
<protein>
    <submittedName>
        <fullName evidence="8">Cytochrome P450</fullName>
    </submittedName>
</protein>
<dbReference type="EMBL" id="ML213520">
    <property type="protein sequence ID" value="TFK48297.1"/>
    <property type="molecule type" value="Genomic_DNA"/>
</dbReference>
<evidence type="ECO:0000256" key="6">
    <source>
        <dbReference type="PIRSR" id="PIRSR602403-1"/>
    </source>
</evidence>
<evidence type="ECO:0000256" key="5">
    <source>
        <dbReference type="ARBA" id="ARBA00023004"/>
    </source>
</evidence>
<evidence type="ECO:0000313" key="9">
    <source>
        <dbReference type="Proteomes" id="UP000305948"/>
    </source>
</evidence>
<keyword evidence="3 6" id="KW-0479">Metal-binding</keyword>
<organism evidence="8 9">
    <name type="scientific">Heliocybe sulcata</name>
    <dbReference type="NCBI Taxonomy" id="5364"/>
    <lineage>
        <taxon>Eukaryota</taxon>
        <taxon>Fungi</taxon>
        <taxon>Dikarya</taxon>
        <taxon>Basidiomycota</taxon>
        <taxon>Agaricomycotina</taxon>
        <taxon>Agaricomycetes</taxon>
        <taxon>Gloeophyllales</taxon>
        <taxon>Gloeophyllaceae</taxon>
        <taxon>Heliocybe</taxon>
    </lineage>
</organism>
<keyword evidence="9" id="KW-1185">Reference proteome</keyword>
<dbReference type="AlphaFoldDB" id="A0A5C3MTE8"/>
<dbReference type="STRING" id="5364.A0A5C3MTE8"/>
<comment type="similarity">
    <text evidence="2 7">Belongs to the cytochrome P450 family.</text>
</comment>
<name>A0A5C3MTE8_9AGAM</name>
<dbReference type="PROSITE" id="PS00086">
    <property type="entry name" value="CYTOCHROME_P450"/>
    <property type="match status" value="1"/>
</dbReference>
<evidence type="ECO:0000313" key="8">
    <source>
        <dbReference type="EMBL" id="TFK48297.1"/>
    </source>
</evidence>
<keyword evidence="4 7" id="KW-0560">Oxidoreductase</keyword>
<dbReference type="OrthoDB" id="1844152at2759"/>
<dbReference type="InterPro" id="IPR017972">
    <property type="entry name" value="Cyt_P450_CS"/>
</dbReference>
<dbReference type="GO" id="GO:0005506">
    <property type="term" value="F:iron ion binding"/>
    <property type="evidence" value="ECO:0007669"/>
    <property type="project" value="InterPro"/>
</dbReference>
<evidence type="ECO:0000256" key="2">
    <source>
        <dbReference type="ARBA" id="ARBA00010617"/>
    </source>
</evidence>
<sequence>MNAAAAAASQSTLATSAMSAFASPYVLLLLILVSALAIRALFRPGPLDRIPAVGPAGPLTSYFGALLYMFRGKDMIQEGYERYYGGWFKVPLIDRWMVVVSGKKLSEELRSAPDDVFSLDQALLDMLHLDFVFGEKVYMNPIQTTLIQTKMTRAIQELTPDLHDECVLAFEQLMPLTDSKEWTSVPCLDTGRQLSTRINNRILVGPQLCRDQTYINLNLRFIVDIFQCRFLFCLFPKFLEPIVGYLFTNIGTDIKTGMRLLKPVLDERVKALEDADGDWSSQPNDMLSWLIASVPKDETLDTMTRRMLGVNVAAIHTISHTFTHSCYYLAANQQFIGPIRKEVEEVIGADGWTKGAFGKLVLLDSFLREVLRLNGAQALSLNRIALKDYTFSDGTFVPKGTNLCACSLPVHTDPGVYERPQEFDPFRFARMVKEEGAAGKHLFVTTSLDYLPWGHGSHACPGRFFAANQLKLMLAHLLLNYDIELEQPGIVPPRMWFEAAVIPHQTARLLYRKRQA</sequence>
<dbReference type="Gene3D" id="1.10.630.10">
    <property type="entry name" value="Cytochrome P450"/>
    <property type="match status" value="1"/>
</dbReference>
<evidence type="ECO:0000256" key="3">
    <source>
        <dbReference type="ARBA" id="ARBA00022723"/>
    </source>
</evidence>
<gene>
    <name evidence="8" type="ORF">OE88DRAFT_1737981</name>
</gene>
<dbReference type="Proteomes" id="UP000305948">
    <property type="component" value="Unassembled WGS sequence"/>
</dbReference>
<proteinExistence type="inferred from homology"/>
<keyword evidence="7" id="KW-0503">Monooxygenase</keyword>
<dbReference type="PANTHER" id="PTHR46206">
    <property type="entry name" value="CYTOCHROME P450"/>
    <property type="match status" value="1"/>
</dbReference>
<dbReference type="Pfam" id="PF00067">
    <property type="entry name" value="p450"/>
    <property type="match status" value="1"/>
</dbReference>
<dbReference type="SUPFAM" id="SSF48264">
    <property type="entry name" value="Cytochrome P450"/>
    <property type="match status" value="1"/>
</dbReference>
<dbReference type="InterPro" id="IPR002403">
    <property type="entry name" value="Cyt_P450_E_grp-IV"/>
</dbReference>
<dbReference type="PRINTS" id="PR00465">
    <property type="entry name" value="EP450IV"/>
</dbReference>
<feature type="binding site" description="axial binding residue" evidence="6">
    <location>
        <position position="460"/>
    </location>
    <ligand>
        <name>heme</name>
        <dbReference type="ChEBI" id="CHEBI:30413"/>
    </ligand>
    <ligandPart>
        <name>Fe</name>
        <dbReference type="ChEBI" id="CHEBI:18248"/>
    </ligandPart>
</feature>
<dbReference type="InterPro" id="IPR001128">
    <property type="entry name" value="Cyt_P450"/>
</dbReference>
<dbReference type="CDD" id="cd11041">
    <property type="entry name" value="CYP503A1-like"/>
    <property type="match status" value="1"/>
</dbReference>
<keyword evidence="5 6" id="KW-0408">Iron</keyword>
<comment type="cofactor">
    <cofactor evidence="1 6">
        <name>heme</name>
        <dbReference type="ChEBI" id="CHEBI:30413"/>
    </cofactor>
</comment>
<dbReference type="GO" id="GO:0016705">
    <property type="term" value="F:oxidoreductase activity, acting on paired donors, with incorporation or reduction of molecular oxygen"/>
    <property type="evidence" value="ECO:0007669"/>
    <property type="project" value="InterPro"/>
</dbReference>
<dbReference type="GO" id="GO:0004497">
    <property type="term" value="F:monooxygenase activity"/>
    <property type="evidence" value="ECO:0007669"/>
    <property type="project" value="UniProtKB-KW"/>
</dbReference>
<evidence type="ECO:0000256" key="1">
    <source>
        <dbReference type="ARBA" id="ARBA00001971"/>
    </source>
</evidence>